<dbReference type="InParanoid" id="G4TTK4"/>
<evidence type="ECO:0000256" key="1">
    <source>
        <dbReference type="SAM" id="MobiDB-lite"/>
    </source>
</evidence>
<dbReference type="EMBL" id="CAFZ01000338">
    <property type="protein sequence ID" value="CCA74647.1"/>
    <property type="molecule type" value="Genomic_DNA"/>
</dbReference>
<accession>G4TTK4</accession>
<organism evidence="2 3">
    <name type="scientific">Serendipita indica (strain DSM 11827)</name>
    <name type="common">Root endophyte fungus</name>
    <name type="synonym">Piriformospora indica</name>
    <dbReference type="NCBI Taxonomy" id="1109443"/>
    <lineage>
        <taxon>Eukaryota</taxon>
        <taxon>Fungi</taxon>
        <taxon>Dikarya</taxon>
        <taxon>Basidiomycota</taxon>
        <taxon>Agaricomycotina</taxon>
        <taxon>Agaricomycetes</taxon>
        <taxon>Sebacinales</taxon>
        <taxon>Serendipitaceae</taxon>
        <taxon>Serendipita</taxon>
    </lineage>
</organism>
<comment type="caution">
    <text evidence="2">The sequence shown here is derived from an EMBL/GenBank/DDBJ whole genome shotgun (WGS) entry which is preliminary data.</text>
</comment>
<dbReference type="OrthoDB" id="2423701at2759"/>
<name>G4TTK4_SERID</name>
<proteinExistence type="predicted"/>
<reference evidence="2 3" key="1">
    <citation type="journal article" date="2011" name="PLoS Pathog.">
        <title>Endophytic Life Strategies Decoded by Genome and Transcriptome Analyses of the Mutualistic Root Symbiont Piriformospora indica.</title>
        <authorList>
            <person name="Zuccaro A."/>
            <person name="Lahrmann U."/>
            <person name="Guldener U."/>
            <person name="Langen G."/>
            <person name="Pfiffi S."/>
            <person name="Biedenkopf D."/>
            <person name="Wong P."/>
            <person name="Samans B."/>
            <person name="Grimm C."/>
            <person name="Basiewicz M."/>
            <person name="Murat C."/>
            <person name="Martin F."/>
            <person name="Kogel K.H."/>
        </authorList>
    </citation>
    <scope>NUCLEOTIDE SEQUENCE [LARGE SCALE GENOMIC DNA]</scope>
    <source>
        <strain evidence="2 3">DSM 11827</strain>
    </source>
</reference>
<evidence type="ECO:0000313" key="2">
    <source>
        <dbReference type="EMBL" id="CCA74647.1"/>
    </source>
</evidence>
<keyword evidence="3" id="KW-1185">Reference proteome</keyword>
<sequence>MEPSTQSHEAAPVDDRRHLADESDDCVQMSKESIELMIQPAPRSHTSAQIVATSANTNLADLKGIPEAIFPLPLELLSQIVRIHVLEHKGSIWVPMHVCRAFRSATLLNSKLWNSLSIPTESQSYHRVATTMTMCATEDQLACALSYSQSSTFDLEIHPSPALFTKLLPLFNANKPGAQIRSLYAHRLKQIPEDLYDQWDLSSLEILDTQDPVLVKRAWQDSKVIHTLRTDMSIFLQLEIMGSQSTICELGLDGDDSMPTFPPILDAFESLTTLRITCWYFIPPKIHLPRLRSLTLSGVAPFWPFECPILEYLSLSSPKPPDDNEIIHLPSVKEIHFIDIGWLLHFDLPAVEIVTLVEHNRTEAELVLDMIFPTSVNSQGLMPPLNPLVVDFRLLSIDMDPLILLLRRLNRCVKLVIGPNAIDHSFLDVLCPLWDEEAELEAAELRNNIPLPTLEHLCIDFWHIIDNLTWELADRESAEAELRATFTEACLDFLERRKKYGCPLKRLEITFSSNDLDDGWFTLV</sequence>
<feature type="region of interest" description="Disordered" evidence="1">
    <location>
        <begin position="1"/>
        <end position="22"/>
    </location>
</feature>
<dbReference type="AlphaFoldDB" id="G4TTK4"/>
<feature type="compositionally biased region" description="Basic and acidic residues" evidence="1">
    <location>
        <begin position="11"/>
        <end position="21"/>
    </location>
</feature>
<gene>
    <name evidence="2" type="ORF">PIIN_08599</name>
</gene>
<evidence type="ECO:0000313" key="3">
    <source>
        <dbReference type="Proteomes" id="UP000007148"/>
    </source>
</evidence>
<dbReference type="HOGENOM" id="CLU_031654_0_0_1"/>
<evidence type="ECO:0008006" key="4">
    <source>
        <dbReference type="Google" id="ProtNLM"/>
    </source>
</evidence>
<protein>
    <recommendedName>
        <fullName evidence="4">F-box domain-containing protein</fullName>
    </recommendedName>
</protein>
<dbReference type="Proteomes" id="UP000007148">
    <property type="component" value="Unassembled WGS sequence"/>
</dbReference>